<dbReference type="RefSeq" id="YP_008083738.1">
    <property type="nucleotide sequence ID" value="NC_021484.1"/>
</dbReference>
<proteinExistence type="predicted"/>
<name>R9U4P1_9VIRU</name>
<dbReference type="EMBL" id="KC921392">
    <property type="protein sequence ID" value="AGN49059.1"/>
    <property type="molecule type" value="Genomic_RNA"/>
</dbReference>
<accession>R9U4P1</accession>
<protein>
    <submittedName>
        <fullName evidence="1">PO protein</fullName>
    </submittedName>
</protein>
<dbReference type="Proteomes" id="UP000201550">
    <property type="component" value="Segment"/>
</dbReference>
<organism evidence="1 2">
    <name type="scientific">Maize yellow dwarf virus RMV</name>
    <dbReference type="NCBI Taxonomy" id="2170101"/>
    <lineage>
        <taxon>Viruses</taxon>
        <taxon>Riboviria</taxon>
        <taxon>Orthornavirae</taxon>
        <taxon>Pisuviricota</taxon>
        <taxon>Pisoniviricetes</taxon>
        <taxon>Sobelivirales</taxon>
        <taxon>Solemoviridae</taxon>
        <taxon>Polerovirus</taxon>
        <taxon>Polerovirus MYDVRMV</taxon>
    </lineage>
</organism>
<evidence type="ECO:0000313" key="1">
    <source>
        <dbReference type="EMBL" id="AGN49059.1"/>
    </source>
</evidence>
<evidence type="ECO:0000313" key="2">
    <source>
        <dbReference type="Proteomes" id="UP000201550"/>
    </source>
</evidence>
<reference evidence="1 2" key="1">
    <citation type="journal article" date="2013" name="Front. Microbiol.">
        <title>The complete nucleotide sequence of the genome of Barley yellow dwarf virus-RMV reveals it to be a new Polerovirus distantly related to other yellow dwarf viruses.</title>
        <authorList>
            <person name="Krueger E.N."/>
            <person name="Beckett R.J."/>
            <person name="Gray S.M."/>
            <person name="Miller W.A."/>
        </authorList>
    </citation>
    <scope>NUCLEOTIDE SEQUENCE [LARGE SCALE GENOMIC DNA]</scope>
    <source>
        <strain evidence="1 2">RMV MTFE87</strain>
    </source>
</reference>
<sequence length="261" mass="29889">MRCEIHFDGTLTFAEIPRDLTIRLLEFQTALRTIACCVLNQRYDAETLVRSAFTILPLMLRELPFTWEFPSAVHAAFAKHALRTAGRIPPPMELIFHGDTPKHMYRDFLYRVVTRDIAASLQRSHENFICGYKRFQLRLESVCRRVELLGDTFAPKHIEELSWSSRTRGGRGAGARRRLPARCNLHLELLDIAALLGCYNPGMQIYVPDVIDRLSLRLYNALGPAGFKDFWRVAGYDHLADWDSDIEALSGSVIQKELNLL</sequence>
<dbReference type="KEGG" id="vg:16215726"/>
<dbReference type="GeneID" id="16215726"/>
<keyword evidence="2" id="KW-1185">Reference proteome</keyword>